<keyword evidence="1" id="KW-1003">Cell membrane</keyword>
<evidence type="ECO:0000256" key="4">
    <source>
        <dbReference type="ARBA" id="ARBA00023136"/>
    </source>
</evidence>
<evidence type="ECO:0000256" key="1">
    <source>
        <dbReference type="ARBA" id="ARBA00022475"/>
    </source>
</evidence>
<reference evidence="8 9" key="1">
    <citation type="submission" date="2014-05" db="EMBL/GenBank/DDBJ databases">
        <title>Draft Genome Sequence of Nitratireductor basaltis Strain UMTGB225, A Marine Bacterium Isolated from Green Barrel Tunicate.</title>
        <authorList>
            <person name="Gan H.Y."/>
        </authorList>
    </citation>
    <scope>NUCLEOTIDE SEQUENCE [LARGE SCALE GENOMIC DNA]</scope>
    <source>
        <strain evidence="8 9">UMTGB225</strain>
    </source>
</reference>
<keyword evidence="9" id="KW-1185">Reference proteome</keyword>
<accession>A0A084UEL8</accession>
<dbReference type="RefSeq" id="WP_036483317.1">
    <property type="nucleotide sequence ID" value="NZ_JMQM01000001.1"/>
</dbReference>
<name>A0A084UEL8_9HYPH</name>
<evidence type="ECO:0000256" key="5">
    <source>
        <dbReference type="SAM" id="MobiDB-lite"/>
    </source>
</evidence>
<dbReference type="Pfam" id="PF06305">
    <property type="entry name" value="LapA_dom"/>
    <property type="match status" value="1"/>
</dbReference>
<feature type="region of interest" description="Disordered" evidence="5">
    <location>
        <begin position="86"/>
        <end position="111"/>
    </location>
</feature>
<dbReference type="EMBL" id="JMQM01000001">
    <property type="protein sequence ID" value="KFB11404.1"/>
    <property type="molecule type" value="Genomic_DNA"/>
</dbReference>
<feature type="domain" description="Lipopolysaccharide assembly protein A" evidence="7">
    <location>
        <begin position="45"/>
        <end position="92"/>
    </location>
</feature>
<dbReference type="AlphaFoldDB" id="A0A084UEL8"/>
<keyword evidence="2 6" id="KW-0812">Transmembrane</keyword>
<evidence type="ECO:0000313" key="9">
    <source>
        <dbReference type="Proteomes" id="UP000053675"/>
    </source>
</evidence>
<dbReference type="PATRIC" id="fig|472175.3.peg.2444"/>
<evidence type="ECO:0000256" key="3">
    <source>
        <dbReference type="ARBA" id="ARBA00022989"/>
    </source>
</evidence>
<proteinExistence type="predicted"/>
<dbReference type="Proteomes" id="UP000053675">
    <property type="component" value="Unassembled WGS sequence"/>
</dbReference>
<gene>
    <name evidence="8" type="ORF">EL18_02452</name>
</gene>
<sequence>MAKRILTVVVLVPLAIILIALAVANRAPTAFTFDPFNPGNPALTISLPLFALLFLALIVGMFIGSMATWFRQGRYRRIARQRNAEVEKLKKQTPPAAQNSESKGALVHRAA</sequence>
<protein>
    <recommendedName>
        <fullName evidence="7">Lipopolysaccharide assembly protein A domain-containing protein</fullName>
    </recommendedName>
</protein>
<evidence type="ECO:0000256" key="2">
    <source>
        <dbReference type="ARBA" id="ARBA00022692"/>
    </source>
</evidence>
<evidence type="ECO:0000313" key="8">
    <source>
        <dbReference type="EMBL" id="KFB11404.1"/>
    </source>
</evidence>
<dbReference type="InterPro" id="IPR010445">
    <property type="entry name" value="LapA_dom"/>
</dbReference>
<comment type="caution">
    <text evidence="8">The sequence shown here is derived from an EMBL/GenBank/DDBJ whole genome shotgun (WGS) entry which is preliminary data.</text>
</comment>
<dbReference type="GO" id="GO:0005886">
    <property type="term" value="C:plasma membrane"/>
    <property type="evidence" value="ECO:0007669"/>
    <property type="project" value="InterPro"/>
</dbReference>
<organism evidence="8 9">
    <name type="scientific">Nitratireductor basaltis</name>
    <dbReference type="NCBI Taxonomy" id="472175"/>
    <lineage>
        <taxon>Bacteria</taxon>
        <taxon>Pseudomonadati</taxon>
        <taxon>Pseudomonadota</taxon>
        <taxon>Alphaproteobacteria</taxon>
        <taxon>Hyphomicrobiales</taxon>
        <taxon>Phyllobacteriaceae</taxon>
        <taxon>Nitratireductor</taxon>
    </lineage>
</organism>
<dbReference type="eggNOG" id="COG5416">
    <property type="taxonomic scope" value="Bacteria"/>
</dbReference>
<dbReference type="STRING" id="472175.EL18_02452"/>
<keyword evidence="4 6" id="KW-0472">Membrane</keyword>
<evidence type="ECO:0000259" key="7">
    <source>
        <dbReference type="Pfam" id="PF06305"/>
    </source>
</evidence>
<keyword evidence="3 6" id="KW-1133">Transmembrane helix</keyword>
<feature type="transmembrane region" description="Helical" evidence="6">
    <location>
        <begin position="50"/>
        <end position="70"/>
    </location>
</feature>
<evidence type="ECO:0000256" key="6">
    <source>
        <dbReference type="SAM" id="Phobius"/>
    </source>
</evidence>